<accession>A0ABM1EQC3</accession>
<evidence type="ECO:0000256" key="2">
    <source>
        <dbReference type="SAM" id="Phobius"/>
    </source>
</evidence>
<evidence type="ECO:0000256" key="1">
    <source>
        <dbReference type="SAM" id="MobiDB-lite"/>
    </source>
</evidence>
<organism evidence="3 4">
    <name type="scientific">Priapulus caudatus</name>
    <name type="common">Priapulid worm</name>
    <dbReference type="NCBI Taxonomy" id="37621"/>
    <lineage>
        <taxon>Eukaryota</taxon>
        <taxon>Metazoa</taxon>
        <taxon>Ecdysozoa</taxon>
        <taxon>Scalidophora</taxon>
        <taxon>Priapulida</taxon>
        <taxon>Priapulimorpha</taxon>
        <taxon>Priapulimorphida</taxon>
        <taxon>Priapulidae</taxon>
        <taxon>Priapulus</taxon>
    </lineage>
</organism>
<dbReference type="PANTHER" id="PTHR38553">
    <property type="entry name" value="PROTEIN CBG19621"/>
    <property type="match status" value="1"/>
</dbReference>
<dbReference type="GeneID" id="106814572"/>
<feature type="transmembrane region" description="Helical" evidence="2">
    <location>
        <begin position="107"/>
        <end position="125"/>
    </location>
</feature>
<evidence type="ECO:0000313" key="3">
    <source>
        <dbReference type="Proteomes" id="UP000695022"/>
    </source>
</evidence>
<protein>
    <submittedName>
        <fullName evidence="4">Uncharacterized protein LOC106814572 isoform X1</fullName>
    </submittedName>
</protein>
<feature type="transmembrane region" description="Helical" evidence="2">
    <location>
        <begin position="171"/>
        <end position="193"/>
    </location>
</feature>
<dbReference type="RefSeq" id="XP_014674394.1">
    <property type="nucleotide sequence ID" value="XM_014818908.1"/>
</dbReference>
<evidence type="ECO:0000313" key="4">
    <source>
        <dbReference type="RefSeq" id="XP_014674394.1"/>
    </source>
</evidence>
<feature type="transmembrane region" description="Helical" evidence="2">
    <location>
        <begin position="137"/>
        <end position="159"/>
    </location>
</feature>
<keyword evidence="3" id="KW-1185">Reference proteome</keyword>
<keyword evidence="2" id="KW-0472">Membrane</keyword>
<reference evidence="4" key="1">
    <citation type="submission" date="2025-08" db="UniProtKB">
        <authorList>
            <consortium name="RefSeq"/>
        </authorList>
    </citation>
    <scope>IDENTIFICATION</scope>
</reference>
<feature type="region of interest" description="Disordered" evidence="1">
    <location>
        <begin position="312"/>
        <end position="344"/>
    </location>
</feature>
<proteinExistence type="predicted"/>
<dbReference type="PANTHER" id="PTHR38553:SF1">
    <property type="entry name" value="G PROTEIN-COUPLED RECEPTOR"/>
    <property type="match status" value="1"/>
</dbReference>
<name>A0ABM1EQC3_PRICU</name>
<gene>
    <name evidence="4" type="primary">LOC106814572</name>
</gene>
<feature type="transmembrane region" description="Helical" evidence="2">
    <location>
        <begin position="254"/>
        <end position="279"/>
    </location>
</feature>
<dbReference type="Proteomes" id="UP000695022">
    <property type="component" value="Unplaced"/>
</dbReference>
<sequence length="344" mass="39286">MTEPYDMMMMFSTLSPDVNGSDLARDVEAVGCFGSYNTIACVREAVLSALTAATGLLCIARLIKSHMVRHHHIHLYIVFYCAAFECMLLVIHWLWVSAFAQLDFAAQYLKLVQFLAVCHFHWTLAARILHLEYLSKIVMPAILASLMYFTTVVSVAIIVAKSTWTECLEPWWLMLSAPEFITVQFFFIAGIYITRKLNRVSMMEDVKKKQKLDLWSVIVIFELSATCCLVYDAVMQITGNHTNGCSSIFSHNQTIYSLVFFGFMLVKFMLPLWVMLYVFQPTLHLPPVFEEHSEQQTHRPTFNYQSPYQPLDETARGVSPAPTPVLQGWETEANERSPLVQGRP</sequence>
<feature type="transmembrane region" description="Helical" evidence="2">
    <location>
        <begin position="75"/>
        <end position="95"/>
    </location>
</feature>
<keyword evidence="2" id="KW-1133">Transmembrane helix</keyword>
<keyword evidence="2" id="KW-0812">Transmembrane</keyword>
<feature type="transmembrane region" description="Helical" evidence="2">
    <location>
        <begin position="214"/>
        <end position="234"/>
    </location>
</feature>